<keyword evidence="3" id="KW-1185">Reference proteome</keyword>
<dbReference type="WBParaSite" id="SRAE_1000125900.1">
    <property type="protein sequence ID" value="SRAE_1000125900.1"/>
    <property type="gene ID" value="WBGene00257863"/>
</dbReference>
<feature type="transmembrane region" description="Helical" evidence="1">
    <location>
        <begin position="74"/>
        <end position="97"/>
    </location>
</feature>
<keyword evidence="1 2" id="KW-0812">Transmembrane</keyword>
<evidence type="ECO:0000313" key="2">
    <source>
        <dbReference type="EMBL" id="CEF62993.1"/>
    </source>
</evidence>
<name>A0A090MVM3_STRRB</name>
<gene>
    <name evidence="2 4 5" type="ORF">SRAE_1000125900</name>
</gene>
<dbReference type="EMBL" id="LN609528">
    <property type="protein sequence ID" value="CEF62993.1"/>
    <property type="molecule type" value="Genomic_DNA"/>
</dbReference>
<organism evidence="2">
    <name type="scientific">Strongyloides ratti</name>
    <name type="common">Parasitic roundworm</name>
    <dbReference type="NCBI Taxonomy" id="34506"/>
    <lineage>
        <taxon>Eukaryota</taxon>
        <taxon>Metazoa</taxon>
        <taxon>Ecdysozoa</taxon>
        <taxon>Nematoda</taxon>
        <taxon>Chromadorea</taxon>
        <taxon>Rhabditida</taxon>
        <taxon>Tylenchina</taxon>
        <taxon>Panagrolaimomorpha</taxon>
        <taxon>Strongyloidoidea</taxon>
        <taxon>Strongyloididae</taxon>
        <taxon>Strongyloides</taxon>
    </lineage>
</organism>
<reference evidence="4" key="2">
    <citation type="submission" date="2020-12" db="UniProtKB">
        <authorList>
            <consortium name="WormBaseParasite"/>
        </authorList>
    </citation>
    <scope>IDENTIFICATION</scope>
</reference>
<evidence type="ECO:0000313" key="4">
    <source>
        <dbReference type="WBParaSite" id="SRAE_1000125900.1"/>
    </source>
</evidence>
<evidence type="ECO:0000313" key="5">
    <source>
        <dbReference type="WormBase" id="SRAE_1000125900"/>
    </source>
</evidence>
<dbReference type="CTD" id="36375358"/>
<keyword evidence="1" id="KW-1133">Transmembrane helix</keyword>
<protein>
    <submittedName>
        <fullName evidence="2 4">Cytochrome C oxidase subunit II, transmembrane domain-containing protein</fullName>
    </submittedName>
</protein>
<evidence type="ECO:0000313" key="3">
    <source>
        <dbReference type="Proteomes" id="UP000035682"/>
    </source>
</evidence>
<dbReference type="AlphaFoldDB" id="A0A090MVM3"/>
<sequence length="144" mass="17232">MSFSSFEIYKKISLDRYKPPMTNIYMDDIIFHSPQKNSQYFHHLRTYPALSELPGNYIMQNNPLHYSRIQLRDVLFFIAILISLFIVLLMLALILMYKKYRRYRNILPPSNESNFFSKLQNKVKYFKLKEENSSIGDDKYGVLV</sequence>
<proteinExistence type="predicted"/>
<dbReference type="WormBase" id="SRAE_1000125900">
    <property type="protein sequence ID" value="SRP02149"/>
    <property type="gene ID" value="WBGene00257863"/>
</dbReference>
<dbReference type="RefSeq" id="XP_024502195.1">
    <property type="nucleotide sequence ID" value="XM_024648192.1"/>
</dbReference>
<evidence type="ECO:0000256" key="1">
    <source>
        <dbReference type="SAM" id="Phobius"/>
    </source>
</evidence>
<dbReference type="GeneID" id="36375358"/>
<dbReference type="Proteomes" id="UP000035682">
    <property type="component" value="Unplaced"/>
</dbReference>
<keyword evidence="1" id="KW-0472">Membrane</keyword>
<accession>A0A090MVM3</accession>
<reference evidence="2 3" key="1">
    <citation type="submission" date="2014-09" db="EMBL/GenBank/DDBJ databases">
        <authorList>
            <person name="Martin A.A."/>
        </authorList>
    </citation>
    <scope>NUCLEOTIDE SEQUENCE</scope>
    <source>
        <strain evidence="3">ED321</strain>
        <strain evidence="2">ED321 Heterogonic</strain>
    </source>
</reference>